<gene>
    <name evidence="8" type="ORF">HJC23_009910</name>
</gene>
<organism evidence="8 9">
    <name type="scientific">Cyclotella cryptica</name>
    <dbReference type="NCBI Taxonomy" id="29204"/>
    <lineage>
        <taxon>Eukaryota</taxon>
        <taxon>Sar</taxon>
        <taxon>Stramenopiles</taxon>
        <taxon>Ochrophyta</taxon>
        <taxon>Bacillariophyta</taxon>
        <taxon>Coscinodiscophyceae</taxon>
        <taxon>Thalassiosirophycidae</taxon>
        <taxon>Stephanodiscales</taxon>
        <taxon>Stephanodiscaceae</taxon>
        <taxon>Cyclotella</taxon>
    </lineage>
</organism>
<keyword evidence="1" id="KW-0723">Serine/threonine-protein kinase</keyword>
<evidence type="ECO:0000313" key="9">
    <source>
        <dbReference type="Proteomes" id="UP001516023"/>
    </source>
</evidence>
<evidence type="ECO:0000256" key="3">
    <source>
        <dbReference type="ARBA" id="ARBA00022741"/>
    </source>
</evidence>
<feature type="domain" description="Protein kinase" evidence="7">
    <location>
        <begin position="71"/>
        <end position="372"/>
    </location>
</feature>
<keyword evidence="6" id="KW-0812">Transmembrane</keyword>
<name>A0ABD3QCC9_9STRA</name>
<feature type="transmembrane region" description="Helical" evidence="6">
    <location>
        <begin position="295"/>
        <end position="315"/>
    </location>
</feature>
<comment type="caution">
    <text evidence="8">The sequence shown here is derived from an EMBL/GenBank/DDBJ whole genome shotgun (WGS) entry which is preliminary data.</text>
</comment>
<dbReference type="FunFam" id="1.10.510.10:FF:001786">
    <property type="entry name" value="Ser/thr kinase"/>
    <property type="match status" value="1"/>
</dbReference>
<dbReference type="Pfam" id="PF00069">
    <property type="entry name" value="Pkinase"/>
    <property type="match status" value="1"/>
</dbReference>
<dbReference type="InterPro" id="IPR008266">
    <property type="entry name" value="Tyr_kinase_AS"/>
</dbReference>
<reference evidence="8 9" key="1">
    <citation type="journal article" date="2020" name="G3 (Bethesda)">
        <title>Improved Reference Genome for Cyclotella cryptica CCMP332, a Model for Cell Wall Morphogenesis, Salinity Adaptation, and Lipid Production in Diatoms (Bacillariophyta).</title>
        <authorList>
            <person name="Roberts W.R."/>
            <person name="Downey K.M."/>
            <person name="Ruck E.C."/>
            <person name="Traller J.C."/>
            <person name="Alverson A.J."/>
        </authorList>
    </citation>
    <scope>NUCLEOTIDE SEQUENCE [LARGE SCALE GENOMIC DNA]</scope>
    <source>
        <strain evidence="8 9">CCMP332</strain>
    </source>
</reference>
<evidence type="ECO:0000256" key="6">
    <source>
        <dbReference type="SAM" id="Phobius"/>
    </source>
</evidence>
<protein>
    <recommendedName>
        <fullName evidence="7">Protein kinase domain-containing protein</fullName>
    </recommendedName>
</protein>
<dbReference type="EMBL" id="JABMIG020000054">
    <property type="protein sequence ID" value="KAL3797546.1"/>
    <property type="molecule type" value="Genomic_DNA"/>
</dbReference>
<keyword evidence="2" id="KW-0808">Transferase</keyword>
<keyword evidence="5" id="KW-0067">ATP-binding</keyword>
<evidence type="ECO:0000256" key="5">
    <source>
        <dbReference type="ARBA" id="ARBA00022840"/>
    </source>
</evidence>
<dbReference type="PANTHER" id="PTHR24345:SF91">
    <property type="entry name" value="SERINE_THREONINE-PROTEIN KINASE PLK4"/>
    <property type="match status" value="1"/>
</dbReference>
<evidence type="ECO:0000313" key="8">
    <source>
        <dbReference type="EMBL" id="KAL3797546.1"/>
    </source>
</evidence>
<dbReference type="Proteomes" id="UP001516023">
    <property type="component" value="Unassembled WGS sequence"/>
</dbReference>
<dbReference type="PANTHER" id="PTHR24345">
    <property type="entry name" value="SERINE/THREONINE-PROTEIN KINASE PLK"/>
    <property type="match status" value="1"/>
</dbReference>
<dbReference type="SUPFAM" id="SSF56112">
    <property type="entry name" value="Protein kinase-like (PK-like)"/>
    <property type="match status" value="1"/>
</dbReference>
<dbReference type="PROSITE" id="PS00109">
    <property type="entry name" value="PROTEIN_KINASE_TYR"/>
    <property type="match status" value="1"/>
</dbReference>
<proteinExistence type="predicted"/>
<keyword evidence="9" id="KW-1185">Reference proteome</keyword>
<keyword evidence="3" id="KW-0547">Nucleotide-binding</keyword>
<dbReference type="InterPro" id="IPR011009">
    <property type="entry name" value="Kinase-like_dom_sf"/>
</dbReference>
<evidence type="ECO:0000256" key="2">
    <source>
        <dbReference type="ARBA" id="ARBA00022679"/>
    </source>
</evidence>
<dbReference type="AlphaFoldDB" id="A0ABD3QCC9"/>
<keyword evidence="6" id="KW-0472">Membrane</keyword>
<dbReference type="GO" id="GO:0004674">
    <property type="term" value="F:protein serine/threonine kinase activity"/>
    <property type="evidence" value="ECO:0007669"/>
    <property type="project" value="UniProtKB-KW"/>
</dbReference>
<dbReference type="Gene3D" id="1.10.510.10">
    <property type="entry name" value="Transferase(Phosphotransferase) domain 1"/>
    <property type="match status" value="1"/>
</dbReference>
<dbReference type="InterPro" id="IPR000719">
    <property type="entry name" value="Prot_kinase_dom"/>
</dbReference>
<evidence type="ECO:0000256" key="4">
    <source>
        <dbReference type="ARBA" id="ARBA00022777"/>
    </source>
</evidence>
<evidence type="ECO:0000256" key="1">
    <source>
        <dbReference type="ARBA" id="ARBA00022527"/>
    </source>
</evidence>
<dbReference type="GO" id="GO:0005524">
    <property type="term" value="F:ATP binding"/>
    <property type="evidence" value="ECO:0007669"/>
    <property type="project" value="UniProtKB-KW"/>
</dbReference>
<sequence length="391" mass="44166">MDPHLYNATASYHEVLASGPPSQPLEFPAPIFSEVTRVNAFVYNPDTDEEIIVPNIFYEVHSDGRAPSRAYWVGRKLKKAIYGCVCSCTVLKVREGRWAGPQGNSVWELTPILAAVKIIDLNKVRDLQGKHKEDPLKEVAAMQFLSRDGGVPNVLPCWDLFRDEKYIYMCMPYCSSGELFGCVQRNGRFEEPIARYWFKQLLNALIGLQKRGICHRDISLENILIHENTHALVIDLGMCLRVPYASPLGCNTACDCAAGTLRMPFVPQGQCGKPNYISPEVLTNNIPFDGFAVDLWAAGVVLFIMLVGLPPFEWASFDDPRYRLICEGGLEQLVMQWKRPISPLAIDLLQSMLREHPQDRLSLFQVMNHPWVLQQTPFPLEALERLNSTDS</sequence>
<accession>A0ABD3QCC9</accession>
<evidence type="ECO:0000259" key="7">
    <source>
        <dbReference type="PROSITE" id="PS50011"/>
    </source>
</evidence>
<keyword evidence="4" id="KW-0418">Kinase</keyword>
<dbReference type="PROSITE" id="PS50011">
    <property type="entry name" value="PROTEIN_KINASE_DOM"/>
    <property type="match status" value="1"/>
</dbReference>
<keyword evidence="6" id="KW-1133">Transmembrane helix</keyword>